<dbReference type="Pfam" id="PF12802">
    <property type="entry name" value="MarR_2"/>
    <property type="match status" value="1"/>
</dbReference>
<dbReference type="EMBL" id="BSNS01000001">
    <property type="protein sequence ID" value="GLQ52788.1"/>
    <property type="molecule type" value="Genomic_DNA"/>
</dbReference>
<dbReference type="Proteomes" id="UP001156691">
    <property type="component" value="Unassembled WGS sequence"/>
</dbReference>
<protein>
    <submittedName>
        <fullName evidence="2">Transcriptional regulator</fullName>
    </submittedName>
</protein>
<dbReference type="InterPro" id="IPR036390">
    <property type="entry name" value="WH_DNA-bd_sf"/>
</dbReference>
<evidence type="ECO:0000313" key="2">
    <source>
        <dbReference type="EMBL" id="GLQ52788.1"/>
    </source>
</evidence>
<dbReference type="InterPro" id="IPR039422">
    <property type="entry name" value="MarR/SlyA-like"/>
</dbReference>
<dbReference type="InterPro" id="IPR000835">
    <property type="entry name" value="HTH_MarR-typ"/>
</dbReference>
<dbReference type="SMART" id="SM00347">
    <property type="entry name" value="HTH_MARR"/>
    <property type="match status" value="1"/>
</dbReference>
<organism evidence="2 3">
    <name type="scientific">Devosia nitrariae</name>
    <dbReference type="NCBI Taxonomy" id="2071872"/>
    <lineage>
        <taxon>Bacteria</taxon>
        <taxon>Pseudomonadati</taxon>
        <taxon>Pseudomonadota</taxon>
        <taxon>Alphaproteobacteria</taxon>
        <taxon>Hyphomicrobiales</taxon>
        <taxon>Devosiaceae</taxon>
        <taxon>Devosia</taxon>
    </lineage>
</organism>
<reference evidence="3" key="1">
    <citation type="journal article" date="2019" name="Int. J. Syst. Evol. Microbiol.">
        <title>The Global Catalogue of Microorganisms (GCM) 10K type strain sequencing project: providing services to taxonomists for standard genome sequencing and annotation.</title>
        <authorList>
            <consortium name="The Broad Institute Genomics Platform"/>
            <consortium name="The Broad Institute Genome Sequencing Center for Infectious Disease"/>
            <person name="Wu L."/>
            <person name="Ma J."/>
        </authorList>
    </citation>
    <scope>NUCLEOTIDE SEQUENCE [LARGE SCALE GENOMIC DNA]</scope>
    <source>
        <strain evidence="3">NBRC 112416</strain>
    </source>
</reference>
<gene>
    <name evidence="2" type="ORF">GCM10010862_00460</name>
</gene>
<evidence type="ECO:0000259" key="1">
    <source>
        <dbReference type="SMART" id="SM00347"/>
    </source>
</evidence>
<accession>A0ABQ5VYV0</accession>
<dbReference type="Gene3D" id="1.10.10.10">
    <property type="entry name" value="Winged helix-like DNA-binding domain superfamily/Winged helix DNA-binding domain"/>
    <property type="match status" value="1"/>
</dbReference>
<comment type="caution">
    <text evidence="2">The sequence shown here is derived from an EMBL/GenBank/DDBJ whole genome shotgun (WGS) entry which is preliminary data.</text>
</comment>
<evidence type="ECO:0000313" key="3">
    <source>
        <dbReference type="Proteomes" id="UP001156691"/>
    </source>
</evidence>
<proteinExistence type="predicted"/>
<sequence length="122" mass="13203">MDAVDFTECRDCACLSARRTAARLTRLYDEKLRPHGLSINQFSLLTTLILAGPTTISTLADLLGIERTTLTRNLGLALGKSLVQIRPGKDARERIVSVTRLGREAAAAALPAWRQAQAEASA</sequence>
<dbReference type="InterPro" id="IPR036388">
    <property type="entry name" value="WH-like_DNA-bd_sf"/>
</dbReference>
<dbReference type="PANTHER" id="PTHR33164:SF105">
    <property type="entry name" value="TRANSCRIPTIONAL REPRESSOR PROTEIN-RELATED"/>
    <property type="match status" value="1"/>
</dbReference>
<dbReference type="PANTHER" id="PTHR33164">
    <property type="entry name" value="TRANSCRIPTIONAL REGULATOR, MARR FAMILY"/>
    <property type="match status" value="1"/>
</dbReference>
<dbReference type="SUPFAM" id="SSF46785">
    <property type="entry name" value="Winged helix' DNA-binding domain"/>
    <property type="match status" value="1"/>
</dbReference>
<feature type="domain" description="HTH marR-type" evidence="1">
    <location>
        <begin position="30"/>
        <end position="120"/>
    </location>
</feature>
<keyword evidence="3" id="KW-1185">Reference proteome</keyword>
<name>A0ABQ5VYV0_9HYPH</name>
<dbReference type="RefSeq" id="WP_284338260.1">
    <property type="nucleotide sequence ID" value="NZ_BSNS01000001.1"/>
</dbReference>